<evidence type="ECO:0000256" key="1">
    <source>
        <dbReference type="SAM" id="MobiDB-lite"/>
    </source>
</evidence>
<feature type="compositionally biased region" description="Basic residues" evidence="1">
    <location>
        <begin position="216"/>
        <end position="226"/>
    </location>
</feature>
<keyword evidence="3" id="KW-1185">Reference proteome</keyword>
<evidence type="ECO:0000313" key="3">
    <source>
        <dbReference type="Proteomes" id="UP001295794"/>
    </source>
</evidence>
<reference evidence="2" key="1">
    <citation type="submission" date="2023-11" db="EMBL/GenBank/DDBJ databases">
        <authorList>
            <person name="De Vega J J."/>
            <person name="De Vega J J."/>
        </authorList>
    </citation>
    <scope>NUCLEOTIDE SEQUENCE</scope>
</reference>
<organism evidence="2 3">
    <name type="scientific">Mycena citricolor</name>
    <dbReference type="NCBI Taxonomy" id="2018698"/>
    <lineage>
        <taxon>Eukaryota</taxon>
        <taxon>Fungi</taxon>
        <taxon>Dikarya</taxon>
        <taxon>Basidiomycota</taxon>
        <taxon>Agaricomycotina</taxon>
        <taxon>Agaricomycetes</taxon>
        <taxon>Agaricomycetidae</taxon>
        <taxon>Agaricales</taxon>
        <taxon>Marasmiineae</taxon>
        <taxon>Mycenaceae</taxon>
        <taxon>Mycena</taxon>
    </lineage>
</organism>
<dbReference type="InterPro" id="IPR040521">
    <property type="entry name" value="KDZ"/>
</dbReference>
<feature type="region of interest" description="Disordered" evidence="1">
    <location>
        <begin position="1"/>
        <end position="38"/>
    </location>
</feature>
<dbReference type="EMBL" id="CAVNYO010000138">
    <property type="protein sequence ID" value="CAK5268151.1"/>
    <property type="molecule type" value="Genomic_DNA"/>
</dbReference>
<name>A0AAD2JYE0_9AGAR</name>
<protein>
    <submittedName>
        <fullName evidence="2">Uncharacterized protein</fullName>
    </submittedName>
</protein>
<comment type="caution">
    <text evidence="2">The sequence shown here is derived from an EMBL/GenBank/DDBJ whole genome shotgun (WGS) entry which is preliminary data.</text>
</comment>
<feature type="compositionally biased region" description="Polar residues" evidence="1">
    <location>
        <begin position="234"/>
        <end position="248"/>
    </location>
</feature>
<dbReference type="PANTHER" id="PTHR33096:SF1">
    <property type="entry name" value="CXC1-LIKE CYSTEINE CLUSTER ASSOCIATED WITH KDZ TRANSPOSASES DOMAIN-CONTAINING PROTEIN"/>
    <property type="match status" value="1"/>
</dbReference>
<dbReference type="AlphaFoldDB" id="A0AAD2JYE0"/>
<dbReference type="Proteomes" id="UP001295794">
    <property type="component" value="Unassembled WGS sequence"/>
</dbReference>
<accession>A0AAD2JYE0</accession>
<feature type="region of interest" description="Disordered" evidence="1">
    <location>
        <begin position="215"/>
        <end position="248"/>
    </location>
</feature>
<feature type="region of interest" description="Disordered" evidence="1">
    <location>
        <begin position="419"/>
        <end position="455"/>
    </location>
</feature>
<proteinExistence type="predicted"/>
<dbReference type="PANTHER" id="PTHR33096">
    <property type="entry name" value="CXC2 DOMAIN-CONTAINING PROTEIN"/>
    <property type="match status" value="1"/>
</dbReference>
<sequence length="472" mass="53436">MEKMAQWVKGIRPTRPAPGSAAAPTQEANDDDEIKAPSIPLPRSVLNECERSFAAADETRAKSSSQFFDNKGLMGLSCRHDNLLFLANIKTPGDRQFYMSALIEALLQHLPTRLCRQLKNAGKLAIQDVLRKTLLMDKLKVQMSQWNDTIFKEDADPIYIHFAEQEYAKAHEKLSKLAESVRKQKAMMGVENKANLSKMVQSKYIQVQMNAAAAKTKLRSRLRQRKRETDNSHQGRSQTPQPKYKRSVQTLQQLVRTTAGAHQSPPCPTERGGTWTKDIWGLDVDADVWLDIGLTDINKEVDPLLWMSSDSVRKGIQALLKRDQCDKEEPCLYHECRALCWWMAEEWDVVGRALQLAGKANEEAVVFQLKLCQSELTKLTAAWEKPLRQIPYPTEGLPPRGPSDRDVLQIRIEDVSARMRDGAPSWGNDEWKDTNGDEDSGSETESNGESLPYNELEAFERGGILWDEELLS</sequence>
<dbReference type="Pfam" id="PF18758">
    <property type="entry name" value="KDZ"/>
    <property type="match status" value="1"/>
</dbReference>
<gene>
    <name evidence="2" type="ORF">MYCIT1_LOCUS11230</name>
</gene>
<evidence type="ECO:0000313" key="2">
    <source>
        <dbReference type="EMBL" id="CAK5268151.1"/>
    </source>
</evidence>